<dbReference type="EMBL" id="JRHC01000001">
    <property type="protein sequence ID" value="KJF44789.1"/>
    <property type="molecule type" value="Genomic_DNA"/>
</dbReference>
<dbReference type="AlphaFoldDB" id="A0A0D8JDM4"/>
<protein>
    <submittedName>
        <fullName evidence="1">Uncharacterized protein</fullName>
    </submittedName>
</protein>
<name>A0A0D8JDM4_9BACT</name>
<dbReference type="OrthoDB" id="1121173at2"/>
<dbReference type="RefSeq" id="WP_045026321.1">
    <property type="nucleotide sequence ID" value="NZ_JRHC01000001.1"/>
</dbReference>
<evidence type="ECO:0000313" key="1">
    <source>
        <dbReference type="EMBL" id="KJF44789.1"/>
    </source>
</evidence>
<keyword evidence="2" id="KW-1185">Reference proteome</keyword>
<dbReference type="Proteomes" id="UP000032544">
    <property type="component" value="Unassembled WGS sequence"/>
</dbReference>
<reference evidence="1 2" key="1">
    <citation type="submission" date="2014-09" db="EMBL/GenBank/DDBJ databases">
        <title>Draft Genome Sequence of Draconibacterium sp. JN14CK-3.</title>
        <authorList>
            <person name="Dong C."/>
            <person name="Lai Q."/>
            <person name="Shao Z."/>
        </authorList>
    </citation>
    <scope>NUCLEOTIDE SEQUENCE [LARGE SCALE GENOMIC DNA]</scope>
    <source>
        <strain evidence="1 2">JN14CK-3</strain>
    </source>
</reference>
<sequence length="178" mass="20018">MKTRNNVQKAITKSLAVIISLVLISITVNAQDFWRTVMENNSFSQIAMAMTDNTEASSASADASSTTDMSAYARYAAVDAEEELDVENWMLAENNFFTTVDVAIEAEEALEVENWMTNESYFDGMASYLKVDTEEALEVEPWMQNTDYFGVISVDVEEETEAALEVEPWMTDAKNWNI</sequence>
<gene>
    <name evidence="1" type="ORF">LH29_04920</name>
</gene>
<evidence type="ECO:0000313" key="2">
    <source>
        <dbReference type="Proteomes" id="UP000032544"/>
    </source>
</evidence>
<accession>A0A0D8JDM4</accession>
<organism evidence="1 2">
    <name type="scientific">Draconibacterium sediminis</name>
    <dbReference type="NCBI Taxonomy" id="1544798"/>
    <lineage>
        <taxon>Bacteria</taxon>
        <taxon>Pseudomonadati</taxon>
        <taxon>Bacteroidota</taxon>
        <taxon>Bacteroidia</taxon>
        <taxon>Marinilabiliales</taxon>
        <taxon>Prolixibacteraceae</taxon>
        <taxon>Draconibacterium</taxon>
    </lineage>
</organism>
<proteinExistence type="predicted"/>
<comment type="caution">
    <text evidence="1">The sequence shown here is derived from an EMBL/GenBank/DDBJ whole genome shotgun (WGS) entry which is preliminary data.</text>
</comment>